<keyword evidence="4" id="KW-0804">Transcription</keyword>
<protein>
    <submittedName>
        <fullName evidence="9 10">Bromodomain-containing protein, putative</fullName>
    </submittedName>
</protein>
<comment type="subcellular location">
    <subcellularLocation>
        <location evidence="1">Nucleus</location>
    </subcellularLocation>
</comment>
<sequence>MGLKKHKKHKSEKRDRSEEFSSSERPPGLKIILKVGGNISTPEHSNDSLSPMTFGSIQSSKTCLTQGEDESLSLASITSGSHSERHKKIKKKKKKKEREKNKEKHEKKHKHRHKEKKKRTHDESTLDELKQPLIKSISPRPPMSPRSEAREQRTCVVRQKLEHTPLSKLLDYLLKLLEKKDPQQFFAWPVTDSFAPGYSNIITQPMDFSTIKQKIDDHLYSTLSDFIGDFKLMCNNAMTYNHQDTIYYKAARKLLHHGMKILSPEKIKPLRSVLPFMSDITSEQVGFDISPEDESEPEILEDDLENEQVDEKIKSKEPKEMPKTKFEAIPDYLTPSQIAKQVQNAAKEAARKLAKGKSGCMGFLRQKKDNTTTLNIIVPNDGVIPGTNERPVLLGSLIGKLQHGTGQLQGFKEDRRNLVKAVKPLYYGAFGSYAPSYDSTFANLTKEESDLVYQTYGDETSVQYAESILDFAKDCDYALTMVDNLLDLMTGGDHRRTKRVLEDRRRLKEEEERIRQLMEPPAPQTPPNVNVDFKSLRTLSELGIDTSFLDAFENEGKRKQELPGVDDVMQDRLDDTCNLIQKLHKVQNERLSQPPPPHLAHIPGPSETEIDLADKVTDNLSEMSKRLPPEAIAPVASVRKALGVAAIVQEPPVPDLESELREFLESQSALSVDHSPLHDDKTIEEILSES</sequence>
<accession>E0VMG6</accession>
<keyword evidence="11" id="KW-1185">Reference proteome</keyword>
<dbReference type="eggNOG" id="KOG1828">
    <property type="taxonomic scope" value="Eukaryota"/>
</dbReference>
<evidence type="ECO:0000313" key="11">
    <source>
        <dbReference type="Proteomes" id="UP000009046"/>
    </source>
</evidence>
<dbReference type="Pfam" id="PF12024">
    <property type="entry name" value="DUF3512"/>
    <property type="match status" value="1"/>
</dbReference>
<dbReference type="PROSITE" id="PS50014">
    <property type="entry name" value="BROMODOMAIN_2"/>
    <property type="match status" value="1"/>
</dbReference>
<dbReference type="InterPro" id="IPR036427">
    <property type="entry name" value="Bromodomain-like_sf"/>
</dbReference>
<dbReference type="Proteomes" id="UP000009046">
    <property type="component" value="Unassembled WGS sequence"/>
</dbReference>
<evidence type="ECO:0000313" key="10">
    <source>
        <dbReference type="EnsemblMetazoa" id="PHUM308910-PA"/>
    </source>
</evidence>
<evidence type="ECO:0000256" key="7">
    <source>
        <dbReference type="SAM" id="MobiDB-lite"/>
    </source>
</evidence>
<evidence type="ECO:0000256" key="6">
    <source>
        <dbReference type="PROSITE-ProRule" id="PRU00035"/>
    </source>
</evidence>
<evidence type="ECO:0000313" key="9">
    <source>
        <dbReference type="EMBL" id="EEB14572.1"/>
    </source>
</evidence>
<evidence type="ECO:0000256" key="5">
    <source>
        <dbReference type="ARBA" id="ARBA00023242"/>
    </source>
</evidence>
<dbReference type="SMART" id="SM00297">
    <property type="entry name" value="BROMO"/>
    <property type="match status" value="1"/>
</dbReference>
<keyword evidence="5" id="KW-0539">Nucleus</keyword>
<dbReference type="GO" id="GO:0005634">
    <property type="term" value="C:nucleus"/>
    <property type="evidence" value="ECO:0007669"/>
    <property type="project" value="UniProtKB-SubCell"/>
</dbReference>
<dbReference type="PRINTS" id="PR00503">
    <property type="entry name" value="BROMODOMAIN"/>
</dbReference>
<dbReference type="SUPFAM" id="SSF47370">
    <property type="entry name" value="Bromodomain"/>
    <property type="match status" value="1"/>
</dbReference>
<dbReference type="OMA" id="HQGHRER"/>
<dbReference type="InterPro" id="IPR051831">
    <property type="entry name" value="Bromodomain_contain_prot"/>
</dbReference>
<dbReference type="PANTHER" id="PTHR22881">
    <property type="entry name" value="BROMODOMAIN CONTAINING PROTEIN"/>
    <property type="match status" value="1"/>
</dbReference>
<evidence type="ECO:0000256" key="1">
    <source>
        <dbReference type="ARBA" id="ARBA00004123"/>
    </source>
</evidence>
<name>E0VMG6_PEDHC</name>
<dbReference type="PANTHER" id="PTHR22881:SF27">
    <property type="entry name" value="BROMODOMAIN CONTAINING 7_9"/>
    <property type="match status" value="1"/>
</dbReference>
<dbReference type="CTD" id="8235812"/>
<feature type="compositionally biased region" description="Basic and acidic residues" evidence="7">
    <location>
        <begin position="120"/>
        <end position="130"/>
    </location>
</feature>
<evidence type="ECO:0000256" key="4">
    <source>
        <dbReference type="ARBA" id="ARBA00023163"/>
    </source>
</evidence>
<proteinExistence type="predicted"/>
<reference evidence="10" key="3">
    <citation type="submission" date="2020-05" db="UniProtKB">
        <authorList>
            <consortium name="EnsemblMetazoa"/>
        </authorList>
    </citation>
    <scope>IDENTIFICATION</scope>
    <source>
        <strain evidence="10">USDA</strain>
    </source>
</reference>
<dbReference type="VEuPathDB" id="VectorBase:PHUM308910"/>
<feature type="domain" description="Bromo" evidence="8">
    <location>
        <begin position="178"/>
        <end position="248"/>
    </location>
</feature>
<reference evidence="9" key="1">
    <citation type="submission" date="2007-04" db="EMBL/GenBank/DDBJ databases">
        <title>Annotation of Pediculus humanus corporis strain USDA.</title>
        <authorList>
            <person name="Kirkness E."/>
            <person name="Hannick L."/>
            <person name="Hass B."/>
            <person name="Bruggner R."/>
            <person name="Lawson D."/>
            <person name="Bidwell S."/>
            <person name="Joardar V."/>
            <person name="Caler E."/>
            <person name="Walenz B."/>
            <person name="Inman J."/>
            <person name="Schobel S."/>
            <person name="Galinsky K."/>
            <person name="Amedeo P."/>
            <person name="Strausberg R."/>
        </authorList>
    </citation>
    <scope>NUCLEOTIDE SEQUENCE</scope>
    <source>
        <strain evidence="9">USDA</strain>
    </source>
</reference>
<feature type="region of interest" description="Disordered" evidence="7">
    <location>
        <begin position="1"/>
        <end position="152"/>
    </location>
</feature>
<evidence type="ECO:0000256" key="2">
    <source>
        <dbReference type="ARBA" id="ARBA00023015"/>
    </source>
</evidence>
<evidence type="ECO:0000259" key="8">
    <source>
        <dbReference type="PROSITE" id="PS50014"/>
    </source>
</evidence>
<reference evidence="9" key="2">
    <citation type="submission" date="2007-04" db="EMBL/GenBank/DDBJ databases">
        <title>The genome of the human body louse.</title>
        <authorList>
            <consortium name="The Human Body Louse Genome Consortium"/>
            <person name="Kirkness E."/>
            <person name="Walenz B."/>
            <person name="Hass B."/>
            <person name="Bruggner R."/>
            <person name="Strausberg R."/>
        </authorList>
    </citation>
    <scope>NUCLEOTIDE SEQUENCE</scope>
    <source>
        <strain evidence="9">USDA</strain>
    </source>
</reference>
<dbReference type="EMBL" id="AAZO01003585">
    <property type="status" value="NOT_ANNOTATED_CDS"/>
    <property type="molecule type" value="Genomic_DNA"/>
</dbReference>
<dbReference type="InterPro" id="IPR001487">
    <property type="entry name" value="Bromodomain"/>
</dbReference>
<dbReference type="HOGENOM" id="CLU_020704_0_0_1"/>
<dbReference type="GO" id="GO:0006357">
    <property type="term" value="P:regulation of transcription by RNA polymerase II"/>
    <property type="evidence" value="ECO:0007669"/>
    <property type="project" value="TreeGrafter"/>
</dbReference>
<feature type="compositionally biased region" description="Basic residues" evidence="7">
    <location>
        <begin position="1"/>
        <end position="11"/>
    </location>
</feature>
<dbReference type="KEGG" id="phu:Phum_PHUM308910"/>
<feature type="compositionally biased region" description="Basic residues" evidence="7">
    <location>
        <begin position="84"/>
        <end position="97"/>
    </location>
</feature>
<dbReference type="EnsemblMetazoa" id="PHUM308910-RA">
    <property type="protein sequence ID" value="PHUM308910-PA"/>
    <property type="gene ID" value="PHUM308910"/>
</dbReference>
<feature type="compositionally biased region" description="Basic residues" evidence="7">
    <location>
        <begin position="105"/>
        <end position="119"/>
    </location>
</feature>
<dbReference type="OrthoDB" id="21648at2759"/>
<keyword evidence="2" id="KW-0805">Transcription regulation</keyword>
<organism>
    <name type="scientific">Pediculus humanus subsp. corporis</name>
    <name type="common">Body louse</name>
    <dbReference type="NCBI Taxonomy" id="121224"/>
    <lineage>
        <taxon>Eukaryota</taxon>
        <taxon>Metazoa</taxon>
        <taxon>Ecdysozoa</taxon>
        <taxon>Arthropoda</taxon>
        <taxon>Hexapoda</taxon>
        <taxon>Insecta</taxon>
        <taxon>Pterygota</taxon>
        <taxon>Neoptera</taxon>
        <taxon>Paraneoptera</taxon>
        <taxon>Psocodea</taxon>
        <taxon>Troctomorpha</taxon>
        <taxon>Phthiraptera</taxon>
        <taxon>Anoplura</taxon>
        <taxon>Pediculidae</taxon>
        <taxon>Pediculus</taxon>
    </lineage>
</organism>
<dbReference type="Gene3D" id="1.20.920.10">
    <property type="entry name" value="Bromodomain-like"/>
    <property type="match status" value="1"/>
</dbReference>
<dbReference type="Pfam" id="PF00439">
    <property type="entry name" value="Bromodomain"/>
    <property type="match status" value="1"/>
</dbReference>
<dbReference type="AlphaFoldDB" id="E0VMG6"/>
<evidence type="ECO:0000256" key="3">
    <source>
        <dbReference type="ARBA" id="ARBA00023117"/>
    </source>
</evidence>
<keyword evidence="3 6" id="KW-0103">Bromodomain</keyword>
<gene>
    <name evidence="10" type="primary">8235812</name>
    <name evidence="9" type="ORF">Phum_PHUM308910</name>
</gene>
<dbReference type="GeneID" id="8235812"/>
<dbReference type="EMBL" id="DS235307">
    <property type="protein sequence ID" value="EEB14572.1"/>
    <property type="molecule type" value="Genomic_DNA"/>
</dbReference>
<dbReference type="RefSeq" id="XP_002427310.1">
    <property type="nucleotide sequence ID" value="XM_002427265.1"/>
</dbReference>
<dbReference type="STRING" id="121224.E0VMG6"/>
<dbReference type="InParanoid" id="E0VMG6"/>
<dbReference type="FunCoup" id="E0VMG6">
    <property type="interactions" value="2177"/>
</dbReference>
<feature type="compositionally biased region" description="Polar residues" evidence="7">
    <location>
        <begin position="38"/>
        <end position="65"/>
    </location>
</feature>
<dbReference type="InterPro" id="IPR021900">
    <property type="entry name" value="DUF3512"/>
</dbReference>